<comment type="caution">
    <text evidence="1">The sequence shown here is derived from an EMBL/GenBank/DDBJ whole genome shotgun (WGS) entry which is preliminary data.</text>
</comment>
<evidence type="ECO:0000313" key="2">
    <source>
        <dbReference type="Proteomes" id="UP001345963"/>
    </source>
</evidence>
<sequence>MGSVSESSRSIVVCVSVFMCTDEGGNVLCRASAWGVMCPEVSGPWVHVDLLWQRRLLERPVGSSLQLPGASALWLLGDSPGTLPCSSLLGESRRWLSWGSCALGGFWMFMAQIFSVPVPGPGGQVCGSSHSLLYIFIDKPCIHKCAYTQIPRCLDSGVNRYTNVLY</sequence>
<keyword evidence="2" id="KW-1185">Reference proteome</keyword>
<reference evidence="1 2" key="1">
    <citation type="submission" date="2021-07" db="EMBL/GenBank/DDBJ databases">
        <authorList>
            <person name="Palmer J.M."/>
        </authorList>
    </citation>
    <scope>NUCLEOTIDE SEQUENCE [LARGE SCALE GENOMIC DNA]</scope>
    <source>
        <strain evidence="1 2">AT_MEX2019</strain>
        <tissue evidence="1">Muscle</tissue>
    </source>
</reference>
<proteinExistence type="predicted"/>
<dbReference type="EMBL" id="JAHUTI010000087">
    <property type="protein sequence ID" value="MED6231583.1"/>
    <property type="molecule type" value="Genomic_DNA"/>
</dbReference>
<evidence type="ECO:0000313" key="1">
    <source>
        <dbReference type="EMBL" id="MED6231583.1"/>
    </source>
</evidence>
<accession>A0ABU7A1B8</accession>
<organism evidence="1 2">
    <name type="scientific">Ataeniobius toweri</name>
    <dbReference type="NCBI Taxonomy" id="208326"/>
    <lineage>
        <taxon>Eukaryota</taxon>
        <taxon>Metazoa</taxon>
        <taxon>Chordata</taxon>
        <taxon>Craniata</taxon>
        <taxon>Vertebrata</taxon>
        <taxon>Euteleostomi</taxon>
        <taxon>Actinopterygii</taxon>
        <taxon>Neopterygii</taxon>
        <taxon>Teleostei</taxon>
        <taxon>Neoteleostei</taxon>
        <taxon>Acanthomorphata</taxon>
        <taxon>Ovalentaria</taxon>
        <taxon>Atherinomorphae</taxon>
        <taxon>Cyprinodontiformes</taxon>
        <taxon>Goodeidae</taxon>
        <taxon>Ataeniobius</taxon>
    </lineage>
</organism>
<name>A0ABU7A1B8_9TELE</name>
<gene>
    <name evidence="1" type="ORF">ATANTOWER_031141</name>
</gene>
<dbReference type="Proteomes" id="UP001345963">
    <property type="component" value="Unassembled WGS sequence"/>
</dbReference>
<protein>
    <submittedName>
        <fullName evidence="1">Uncharacterized protein</fullName>
    </submittedName>
</protein>